<name>A0A2H4UUR8_9VIRU</name>
<evidence type="ECO:0000313" key="2">
    <source>
        <dbReference type="Proteomes" id="UP000240325"/>
    </source>
</evidence>
<dbReference type="Proteomes" id="UP000240325">
    <property type="component" value="Segment"/>
</dbReference>
<accession>A0A2H4UUR8</accession>
<proteinExistence type="predicted"/>
<sequence>MKIGIFCPGANGDLMYSMSILKYRNEIWNNAEFIWFTEERFFDLFKYNNVETRIFENFMELMTNDFTMDQSKKHLFKSTSDIDIGFFVYPSWIPVEIRGKLNHLSECCRFAMGLMNHNIEWRPYLQYSNDEIEYVKQFFHSLPKNRYNILMETQYKSSQSSWNDVMTMNTMQICKREFGECNFIFASNLELPDFCNTNSDRIFTCKSFSIREISLLHDYCDLFIGVSSGISVAVSSWQNKPVPKIQFCSDYWASTFPITNARMELVTNCSQSNRRRLDTGEIIKLTRTECDAPSDFYSRLTLLINEIKNKK</sequence>
<gene>
    <name evidence="1" type="ORF">BMW23_0560</name>
</gene>
<keyword evidence="2" id="KW-1185">Reference proteome</keyword>
<dbReference type="EMBL" id="MF782455">
    <property type="protein sequence ID" value="ATZ80607.1"/>
    <property type="molecule type" value="Genomic_DNA"/>
</dbReference>
<dbReference type="SUPFAM" id="SSF53756">
    <property type="entry name" value="UDP-Glycosyltransferase/glycogen phosphorylase"/>
    <property type="match status" value="1"/>
</dbReference>
<protein>
    <submittedName>
        <fullName evidence="1">Uncharacterized protein</fullName>
    </submittedName>
</protein>
<organism evidence="1">
    <name type="scientific">Bodo saltans virus</name>
    <dbReference type="NCBI Taxonomy" id="2024608"/>
    <lineage>
        <taxon>Viruses</taxon>
        <taxon>Varidnaviria</taxon>
        <taxon>Bamfordvirae</taxon>
        <taxon>Nucleocytoviricota</taxon>
        <taxon>Megaviricetes</taxon>
        <taxon>Imitervirales</taxon>
        <taxon>Mimiviridae</taxon>
        <taxon>Klosneuvirinae</taxon>
        <taxon>Theiavirus</taxon>
        <taxon>Theiavirus salishense</taxon>
    </lineage>
</organism>
<reference evidence="1" key="1">
    <citation type="journal article" date="2017" name="Elife">
        <title>The kinetoplastid-infecting Bodo saltans virus (BsV), a window into the most abundant giant viruses in the sea.</title>
        <authorList>
            <person name="Deeg C.M."/>
            <person name="Chow C.-E.T."/>
            <person name="Suttle C.A."/>
        </authorList>
    </citation>
    <scope>NUCLEOTIDE SEQUENCE</scope>
    <source>
        <strain evidence="1">NG1</strain>
    </source>
</reference>
<evidence type="ECO:0000313" key="1">
    <source>
        <dbReference type="EMBL" id="ATZ80607.1"/>
    </source>
</evidence>